<keyword evidence="4" id="KW-1185">Reference proteome</keyword>
<reference evidence="3" key="2">
    <citation type="submission" date="2025-08" db="UniProtKB">
        <authorList>
            <consortium name="Ensembl"/>
        </authorList>
    </citation>
    <scope>IDENTIFICATION</scope>
    <source>
        <strain evidence="3">Guanapo</strain>
    </source>
</reference>
<feature type="compositionally biased region" description="Basic and acidic residues" evidence="1">
    <location>
        <begin position="127"/>
        <end position="156"/>
    </location>
</feature>
<accession>A0A3P9PHP8</accession>
<dbReference type="OMA" id="MGEDHES"/>
<dbReference type="Proteomes" id="UP000242638">
    <property type="component" value="Unassembled WGS sequence"/>
</dbReference>
<evidence type="ECO:0000256" key="1">
    <source>
        <dbReference type="SAM" id="MobiDB-lite"/>
    </source>
</evidence>
<feature type="compositionally biased region" description="Polar residues" evidence="1">
    <location>
        <begin position="1"/>
        <end position="18"/>
    </location>
</feature>
<evidence type="ECO:0000313" key="4">
    <source>
        <dbReference type="Proteomes" id="UP000242638"/>
    </source>
</evidence>
<feature type="region of interest" description="Disordered" evidence="1">
    <location>
        <begin position="1"/>
        <end position="25"/>
    </location>
</feature>
<dbReference type="InterPro" id="IPR028269">
    <property type="entry name" value="AP4E1_C"/>
</dbReference>
<sequence length="382" mass="42177">DQLGDNNASNSQTPNPTLTPECDQEKQQLASSLFVGLASQSSVNYLLFLYQMGKADPTSQRFRRKTKASGSSEQITDPLVSPSDGSDNLLYKNLLDSPDLEVSPPELTAGLSAPNGYCDAEEEPADTDVKEIETPPVRDERVTAEASPHDDPDGSKDPSLASHLPAELSALSHSKVTPLISKQNLDVSACHVQKEDSVVLVVFISNCSDSFLQQMRLKVDSEELEVRHATENLKISSFSRPSVHFDLSATMSWQSPAGLPLTTEFSYRLPLAIFVRALRLSTEEYGAMWLAFSHDTKQNLTLIHDDRDPLTATLDVLKRKLQFHVVEIIGVEAIVACCLQQDQPCLMHCRMHAGMLAVWLRSPVPDLPDCLLYCCQRALQEL</sequence>
<dbReference type="SMART" id="SM01356">
    <property type="entry name" value="AP4E_app_platf"/>
    <property type="match status" value="1"/>
</dbReference>
<dbReference type="GeneTree" id="ENSGT00940000175727"/>
<evidence type="ECO:0000313" key="3">
    <source>
        <dbReference type="Ensembl" id="ENSPREP00000021372.1"/>
    </source>
</evidence>
<dbReference type="Pfam" id="PF14807">
    <property type="entry name" value="AP4E_app_platf"/>
    <property type="match status" value="1"/>
</dbReference>
<organism evidence="3 4">
    <name type="scientific">Poecilia reticulata</name>
    <name type="common">Guppy</name>
    <name type="synonym">Acanthophacelus reticulatus</name>
    <dbReference type="NCBI Taxonomy" id="8081"/>
    <lineage>
        <taxon>Eukaryota</taxon>
        <taxon>Metazoa</taxon>
        <taxon>Chordata</taxon>
        <taxon>Craniata</taxon>
        <taxon>Vertebrata</taxon>
        <taxon>Euteleostomi</taxon>
        <taxon>Actinopterygii</taxon>
        <taxon>Neopterygii</taxon>
        <taxon>Teleostei</taxon>
        <taxon>Neoteleostei</taxon>
        <taxon>Acanthomorphata</taxon>
        <taxon>Ovalentaria</taxon>
        <taxon>Atherinomorphae</taxon>
        <taxon>Cyprinodontiformes</taxon>
        <taxon>Poeciliidae</taxon>
        <taxon>Poeciliinae</taxon>
        <taxon>Poecilia</taxon>
    </lineage>
</organism>
<feature type="domain" description="AP-4 complex subunit epsilon-1 C-terminal" evidence="2">
    <location>
        <begin position="276"/>
        <end position="380"/>
    </location>
</feature>
<name>A0A3P9PHP8_POERE</name>
<proteinExistence type="predicted"/>
<protein>
    <recommendedName>
        <fullName evidence="2">AP-4 complex subunit epsilon-1 C-terminal domain-containing protein</fullName>
    </recommendedName>
</protein>
<dbReference type="STRING" id="8081.ENSPREP00000021372"/>
<reference evidence="3" key="3">
    <citation type="submission" date="2025-09" db="UniProtKB">
        <authorList>
            <consortium name="Ensembl"/>
        </authorList>
    </citation>
    <scope>IDENTIFICATION</scope>
    <source>
        <strain evidence="3">Guanapo</strain>
    </source>
</reference>
<reference evidence="4" key="1">
    <citation type="submission" date="2013-11" db="EMBL/GenBank/DDBJ databases">
        <title>The genomic landscape of the Guanapo guppy.</title>
        <authorList>
            <person name="Kuenstner A."/>
            <person name="Dreyer C."/>
        </authorList>
    </citation>
    <scope>NUCLEOTIDE SEQUENCE</scope>
    <source>
        <strain evidence="4">Guanapo</strain>
    </source>
</reference>
<dbReference type="AlphaFoldDB" id="A0A3P9PHP8"/>
<dbReference type="Ensembl" id="ENSPRET00000021597.1">
    <property type="protein sequence ID" value="ENSPREP00000021372.1"/>
    <property type="gene ID" value="ENSPREG00000014455.1"/>
</dbReference>
<feature type="region of interest" description="Disordered" evidence="1">
    <location>
        <begin position="58"/>
        <end position="161"/>
    </location>
</feature>
<evidence type="ECO:0000259" key="2">
    <source>
        <dbReference type="SMART" id="SM01356"/>
    </source>
</evidence>
<dbReference type="Bgee" id="ENSPREG00000014455">
    <property type="expression patterns" value="Expressed in caudal fin and 1 other cell type or tissue"/>
</dbReference>